<dbReference type="InterPro" id="IPR013735">
    <property type="entry name" value="TF_NusA_N"/>
</dbReference>
<dbReference type="Pfam" id="PF13184">
    <property type="entry name" value="KH_NusA_1st"/>
    <property type="match status" value="1"/>
</dbReference>
<dbReference type="InterPro" id="IPR012340">
    <property type="entry name" value="NA-bd_OB-fold"/>
</dbReference>
<dbReference type="GO" id="GO:0031564">
    <property type="term" value="P:transcription antitermination"/>
    <property type="evidence" value="ECO:0007669"/>
    <property type="project" value="UniProtKB-UniRule"/>
</dbReference>
<dbReference type="InterPro" id="IPR009019">
    <property type="entry name" value="KH_sf_prok-type"/>
</dbReference>
<dbReference type="InterPro" id="IPR036555">
    <property type="entry name" value="NusA_N_sf"/>
</dbReference>
<comment type="subcellular location">
    <subcellularLocation>
        <location evidence="7">Cytoplasm</location>
    </subcellularLocation>
</comment>
<feature type="domain" description="S1 motif" evidence="9">
    <location>
        <begin position="119"/>
        <end position="185"/>
    </location>
</feature>
<dbReference type="CDD" id="cd22529">
    <property type="entry name" value="KH-II_NusA_rpt2"/>
    <property type="match status" value="1"/>
</dbReference>
<gene>
    <name evidence="7 11" type="primary">nusA</name>
    <name evidence="11" type="ORF">C5B42_00615</name>
</gene>
<feature type="compositionally biased region" description="Low complexity" evidence="8">
    <location>
        <begin position="328"/>
        <end position="338"/>
    </location>
</feature>
<keyword evidence="6 7" id="KW-0804">Transcription</keyword>
<protein>
    <recommendedName>
        <fullName evidence="7">Transcription termination/antitermination protein NusA</fullName>
    </recommendedName>
</protein>
<dbReference type="InterPro" id="IPR003029">
    <property type="entry name" value="S1_domain"/>
</dbReference>
<dbReference type="SUPFAM" id="SSF69705">
    <property type="entry name" value="Transcription factor NusA, N-terminal domain"/>
    <property type="match status" value="1"/>
</dbReference>
<dbReference type="FunFam" id="3.30.300.20:FF:000005">
    <property type="entry name" value="Transcription termination/antitermination protein NusA"/>
    <property type="match status" value="1"/>
</dbReference>
<dbReference type="Pfam" id="PF26594">
    <property type="entry name" value="KH_NusA_2nd"/>
    <property type="match status" value="1"/>
</dbReference>
<evidence type="ECO:0000256" key="7">
    <source>
        <dbReference type="HAMAP-Rule" id="MF_00945"/>
    </source>
</evidence>
<evidence type="ECO:0000256" key="5">
    <source>
        <dbReference type="ARBA" id="ARBA00023015"/>
    </source>
</evidence>
<evidence type="ECO:0000256" key="1">
    <source>
        <dbReference type="ARBA" id="ARBA00022472"/>
    </source>
</evidence>
<dbReference type="GO" id="GO:0006353">
    <property type="term" value="P:DNA-templated transcription termination"/>
    <property type="evidence" value="ECO:0007669"/>
    <property type="project" value="UniProtKB-UniRule"/>
</dbReference>
<dbReference type="Gene3D" id="3.30.1480.10">
    <property type="entry name" value="NusA, N-terminal domain"/>
    <property type="match status" value="1"/>
</dbReference>
<evidence type="ECO:0000256" key="3">
    <source>
        <dbReference type="ARBA" id="ARBA00022814"/>
    </source>
</evidence>
<dbReference type="InterPro" id="IPR030842">
    <property type="entry name" value="TF_NusA_bacterial"/>
</dbReference>
<comment type="caution">
    <text evidence="11">The sequence shown here is derived from an EMBL/GenBank/DDBJ whole genome shotgun (WGS) entry which is preliminary data.</text>
</comment>
<evidence type="ECO:0000259" key="9">
    <source>
        <dbReference type="SMART" id="SM00316"/>
    </source>
</evidence>
<reference evidence="11 12" key="1">
    <citation type="submission" date="2018-02" db="EMBL/GenBank/DDBJ databases">
        <title>Genomic Reconstructions from Amazon Rainforest and Pasture Soil Reveal Novel Insights into the Physiology of Candidate Phyla in Tropical Sites.</title>
        <authorList>
            <person name="Kroeger M.E."/>
            <person name="Delmont T."/>
            <person name="Eren A.M."/>
            <person name="Guo J."/>
            <person name="Meyer K.M."/>
            <person name="Khan K."/>
            <person name="Rodrigues J.L.M."/>
            <person name="Bohannan B.J.M."/>
            <person name="Tringe S."/>
            <person name="Borges C.D."/>
            <person name="Tiedje J."/>
            <person name="Tsai S.M."/>
            <person name="Nusslein K."/>
        </authorList>
    </citation>
    <scope>NUCLEOTIDE SEQUENCE [LARGE SCALE GENOMIC DNA]</scope>
    <source>
        <strain evidence="11">Amazon FNV 2010 28 9</strain>
    </source>
</reference>
<dbReference type="InterPro" id="IPR058582">
    <property type="entry name" value="KH_NusA_2nd"/>
</dbReference>
<dbReference type="NCBIfam" id="TIGR01953">
    <property type="entry name" value="NusA"/>
    <property type="match status" value="1"/>
</dbReference>
<proteinExistence type="inferred from homology"/>
<dbReference type="FunFam" id="3.30.300.20:FF:000002">
    <property type="entry name" value="Transcription termination/antitermination protein NusA"/>
    <property type="match status" value="1"/>
</dbReference>
<dbReference type="CDD" id="cd04455">
    <property type="entry name" value="S1_NusA"/>
    <property type="match status" value="1"/>
</dbReference>
<sequence>MNAASGARTEFASALAQIAAERGIEVKTIIEAIAEAIKAAYRKDWMLTHEGEEFNEEGFTVEVNEESGESRVFEIAGDKKKDVTPPGFGRIAAQTAKQVILQKVREAEKEAVISEYQGRIGTLVQGTVIRFDDKNVIVDIGRGQAYMPPEEQMRSEFYRINTRLTLYLKDIRDTLRGKTIIVSRSAKELVARLFEREVPEVASGAVEIVSIAREAGVRTKIAVKSTQDGVDPVGSCVGQKGVRVQEVIKELNNEKIDIIQQADDARTFVQAALAPAEHLKITIDDTNNIAKVVCPEDQLSLAIGRGGQNARLAAKLTHYKITIKAEGAAPEATETTNEFSPEELVVEAEKNTEEVK</sequence>
<dbReference type="Gene3D" id="3.30.300.20">
    <property type="match status" value="2"/>
</dbReference>
<evidence type="ECO:0000313" key="11">
    <source>
        <dbReference type="EMBL" id="PWU24125.1"/>
    </source>
</evidence>
<dbReference type="CDD" id="cd02134">
    <property type="entry name" value="KH-II_NusA_rpt1"/>
    <property type="match status" value="1"/>
</dbReference>
<keyword evidence="2 7" id="KW-0963">Cytoplasm</keyword>
<dbReference type="HAMAP" id="MF_00945_B">
    <property type="entry name" value="NusA_B"/>
    <property type="match status" value="1"/>
</dbReference>
<dbReference type="GO" id="GO:0005829">
    <property type="term" value="C:cytosol"/>
    <property type="evidence" value="ECO:0007669"/>
    <property type="project" value="TreeGrafter"/>
</dbReference>
<dbReference type="Proteomes" id="UP000246104">
    <property type="component" value="Unassembled WGS sequence"/>
</dbReference>
<evidence type="ECO:0000313" key="12">
    <source>
        <dbReference type="Proteomes" id="UP000246104"/>
    </source>
</evidence>
<evidence type="ECO:0000256" key="6">
    <source>
        <dbReference type="ARBA" id="ARBA00023163"/>
    </source>
</evidence>
<feature type="domain" description="K Homology" evidence="10">
    <location>
        <begin position="215"/>
        <end position="274"/>
    </location>
</feature>
<dbReference type="SMART" id="SM00322">
    <property type="entry name" value="KH"/>
    <property type="match status" value="2"/>
</dbReference>
<dbReference type="AlphaFoldDB" id="A0A317JQY4"/>
<dbReference type="InterPro" id="IPR025249">
    <property type="entry name" value="TF_NusA_KH_1st"/>
</dbReference>
<keyword evidence="4 7" id="KW-0694">RNA-binding</keyword>
<dbReference type="PANTHER" id="PTHR22648">
    <property type="entry name" value="TRANSCRIPTION TERMINATION FACTOR NUSA"/>
    <property type="match status" value="1"/>
</dbReference>
<feature type="region of interest" description="Disordered" evidence="8">
    <location>
        <begin position="328"/>
        <end position="356"/>
    </location>
</feature>
<feature type="compositionally biased region" description="Basic and acidic residues" evidence="8">
    <location>
        <begin position="347"/>
        <end position="356"/>
    </location>
</feature>
<evidence type="ECO:0000256" key="4">
    <source>
        <dbReference type="ARBA" id="ARBA00022884"/>
    </source>
</evidence>
<dbReference type="PROSITE" id="PS50084">
    <property type="entry name" value="KH_TYPE_1"/>
    <property type="match status" value="1"/>
</dbReference>
<dbReference type="InterPro" id="IPR010213">
    <property type="entry name" value="TF_NusA"/>
</dbReference>
<dbReference type="GO" id="GO:0003723">
    <property type="term" value="F:RNA binding"/>
    <property type="evidence" value="ECO:0007669"/>
    <property type="project" value="UniProtKB-UniRule"/>
</dbReference>
<dbReference type="SUPFAM" id="SSF50249">
    <property type="entry name" value="Nucleic acid-binding proteins"/>
    <property type="match status" value="1"/>
</dbReference>
<keyword evidence="3 7" id="KW-0889">Transcription antitermination</keyword>
<name>A0A317JQY4_9BACT</name>
<dbReference type="PANTHER" id="PTHR22648:SF0">
    <property type="entry name" value="TRANSCRIPTION TERMINATION_ANTITERMINATION PROTEIN NUSA"/>
    <property type="match status" value="1"/>
</dbReference>
<comment type="similarity">
    <text evidence="7">Belongs to the NusA family.</text>
</comment>
<dbReference type="Pfam" id="PF08529">
    <property type="entry name" value="NusA_N"/>
    <property type="match status" value="2"/>
</dbReference>
<dbReference type="InterPro" id="IPR015946">
    <property type="entry name" value="KH_dom-like_a/b"/>
</dbReference>
<organism evidence="11 12">
    <name type="scientific">Candidatus Cerribacteria bacterium 'Amazon FNV 2010 28 9'</name>
    <dbReference type="NCBI Taxonomy" id="2081795"/>
    <lineage>
        <taxon>Bacteria</taxon>
        <taxon>Candidatus Cerribacteria</taxon>
    </lineage>
</organism>
<evidence type="ECO:0000259" key="10">
    <source>
        <dbReference type="SMART" id="SM00322"/>
    </source>
</evidence>
<evidence type="ECO:0000256" key="2">
    <source>
        <dbReference type="ARBA" id="ARBA00022490"/>
    </source>
</evidence>
<accession>A0A317JQY4</accession>
<feature type="domain" description="K Homology" evidence="10">
    <location>
        <begin position="286"/>
        <end position="354"/>
    </location>
</feature>
<evidence type="ECO:0000256" key="8">
    <source>
        <dbReference type="SAM" id="MobiDB-lite"/>
    </source>
</evidence>
<keyword evidence="1 7" id="KW-0806">Transcription termination</keyword>
<dbReference type="SMART" id="SM00316">
    <property type="entry name" value="S1"/>
    <property type="match status" value="1"/>
</dbReference>
<comment type="function">
    <text evidence="7">Participates in both transcription termination and antitermination.</text>
</comment>
<keyword evidence="5 7" id="KW-0805">Transcription regulation</keyword>
<dbReference type="InterPro" id="IPR004087">
    <property type="entry name" value="KH_dom"/>
</dbReference>
<comment type="subunit">
    <text evidence="7">Monomer. Binds directly to the core enzyme of the DNA-dependent RNA polymerase and to nascent RNA.</text>
</comment>
<dbReference type="EMBL" id="PSRQ01000011">
    <property type="protein sequence ID" value="PWU24125.1"/>
    <property type="molecule type" value="Genomic_DNA"/>
</dbReference>
<dbReference type="SUPFAM" id="SSF54814">
    <property type="entry name" value="Prokaryotic type KH domain (KH-domain type II)"/>
    <property type="match status" value="2"/>
</dbReference>
<dbReference type="GO" id="GO:0003700">
    <property type="term" value="F:DNA-binding transcription factor activity"/>
    <property type="evidence" value="ECO:0007669"/>
    <property type="project" value="InterPro"/>
</dbReference>
<dbReference type="Gene3D" id="2.40.50.140">
    <property type="entry name" value="Nucleic acid-binding proteins"/>
    <property type="match status" value="1"/>
</dbReference>